<evidence type="ECO:0000313" key="3">
    <source>
        <dbReference type="Proteomes" id="UP000052052"/>
    </source>
</evidence>
<dbReference type="OrthoDB" id="6024770at2"/>
<gene>
    <name evidence="2" type="ORF">ABB29_07580</name>
</gene>
<name>A0A0R0CJN2_9GAMM</name>
<dbReference type="STRING" id="344882.ABB29_07580"/>
<dbReference type="RefSeq" id="WP_157062549.1">
    <property type="nucleotide sequence ID" value="NZ_LDJL01000007.1"/>
</dbReference>
<feature type="signal peptide" evidence="1">
    <location>
        <begin position="1"/>
        <end position="19"/>
    </location>
</feature>
<dbReference type="EMBL" id="LDJL01000007">
    <property type="protein sequence ID" value="KRG70079.1"/>
    <property type="molecule type" value="Genomic_DNA"/>
</dbReference>
<dbReference type="Proteomes" id="UP000052052">
    <property type="component" value="Unassembled WGS sequence"/>
</dbReference>
<reference evidence="2 3" key="1">
    <citation type="submission" date="2015-05" db="EMBL/GenBank/DDBJ databases">
        <title>Genome sequencing and analysis of members of genus Stenotrophomonas.</title>
        <authorList>
            <person name="Patil P.P."/>
            <person name="Midha S."/>
            <person name="Patil P.B."/>
        </authorList>
    </citation>
    <scope>NUCLEOTIDE SEQUENCE [LARGE SCALE GENOMIC DNA]</scope>
    <source>
        <strain evidence="2 3">DSM 21858</strain>
    </source>
</reference>
<dbReference type="AlphaFoldDB" id="A0A0R0CJN2"/>
<organism evidence="2 3">
    <name type="scientific">Pseudoxanthomonas dokdonensis</name>
    <dbReference type="NCBI Taxonomy" id="344882"/>
    <lineage>
        <taxon>Bacteria</taxon>
        <taxon>Pseudomonadati</taxon>
        <taxon>Pseudomonadota</taxon>
        <taxon>Gammaproteobacteria</taxon>
        <taxon>Lysobacterales</taxon>
        <taxon>Lysobacteraceae</taxon>
        <taxon>Pseudoxanthomonas</taxon>
    </lineage>
</organism>
<comment type="caution">
    <text evidence="2">The sequence shown here is derived from an EMBL/GenBank/DDBJ whole genome shotgun (WGS) entry which is preliminary data.</text>
</comment>
<feature type="chain" id="PRO_5006394197" description="Lipoprotein" evidence="1">
    <location>
        <begin position="20"/>
        <end position="126"/>
    </location>
</feature>
<protein>
    <recommendedName>
        <fullName evidence="4">Lipoprotein</fullName>
    </recommendedName>
</protein>
<keyword evidence="3" id="KW-1185">Reference proteome</keyword>
<dbReference type="PATRIC" id="fig|344882.3.peg.2862"/>
<proteinExistence type="predicted"/>
<evidence type="ECO:0008006" key="4">
    <source>
        <dbReference type="Google" id="ProtNLM"/>
    </source>
</evidence>
<evidence type="ECO:0000256" key="1">
    <source>
        <dbReference type="SAM" id="SignalP"/>
    </source>
</evidence>
<keyword evidence="1" id="KW-0732">Signal</keyword>
<dbReference type="PROSITE" id="PS51257">
    <property type="entry name" value="PROKAR_LIPOPROTEIN"/>
    <property type="match status" value="1"/>
</dbReference>
<accession>A0A0R0CJN2</accession>
<sequence length="126" mass="13634">MRVLTTLFTSALTTLLALAGCDESKVTSISRSSANGIDLLYSKVTLASDGGNFECLASASGQCHYAVFARQCDHPLRKVLGQKCPLVRQQQFSVAAGKHLRLPRVQRDSQVCVQRKPIRAAQPCAT</sequence>
<evidence type="ECO:0000313" key="2">
    <source>
        <dbReference type="EMBL" id="KRG70079.1"/>
    </source>
</evidence>